<sequence>MNGMQKVLVVDNGERAPDSALSAELAGLGYASVTTPFEAADDVLALIPSPAAVVLQMPRHANWSERKRFLELATRLRKTLAASHTPVIITGGEGGTATLLQNELNTRAVAAAEF</sequence>
<keyword evidence="2" id="KW-1185">Reference proteome</keyword>
<dbReference type="AlphaFoldDB" id="A0A7X3MPG5"/>
<organism evidence="1 2">
    <name type="scientific">Microvirga makkahensis</name>
    <dbReference type="NCBI Taxonomy" id="1128670"/>
    <lineage>
        <taxon>Bacteria</taxon>
        <taxon>Pseudomonadati</taxon>
        <taxon>Pseudomonadota</taxon>
        <taxon>Alphaproteobacteria</taxon>
        <taxon>Hyphomicrobiales</taxon>
        <taxon>Methylobacteriaceae</taxon>
        <taxon>Microvirga</taxon>
    </lineage>
</organism>
<gene>
    <name evidence="1" type="ORF">GR328_05000</name>
</gene>
<proteinExistence type="predicted"/>
<comment type="caution">
    <text evidence="1">The sequence shown here is derived from an EMBL/GenBank/DDBJ whole genome shotgun (WGS) entry which is preliminary data.</text>
</comment>
<dbReference type="OrthoDB" id="8018850at2"/>
<evidence type="ECO:0000313" key="2">
    <source>
        <dbReference type="Proteomes" id="UP000436483"/>
    </source>
</evidence>
<protein>
    <recommendedName>
        <fullName evidence="3">Response regulatory domain-containing protein</fullName>
    </recommendedName>
</protein>
<name>A0A7X3MPG5_9HYPH</name>
<evidence type="ECO:0008006" key="3">
    <source>
        <dbReference type="Google" id="ProtNLM"/>
    </source>
</evidence>
<reference evidence="1 2" key="2">
    <citation type="submission" date="2020-01" db="EMBL/GenBank/DDBJ databases">
        <title>Microvirga sp. nov., an arsenate reduction bacterium isolated from Tibet hotspring sediments.</title>
        <authorList>
            <person name="Xian W.-D."/>
            <person name="Li W.-J."/>
        </authorList>
    </citation>
    <scope>NUCLEOTIDE SEQUENCE [LARGE SCALE GENOMIC DNA]</scope>
    <source>
        <strain evidence="1 2">KCTC 23863</strain>
    </source>
</reference>
<dbReference type="EMBL" id="WURB01000003">
    <property type="protein sequence ID" value="MXQ10816.1"/>
    <property type="molecule type" value="Genomic_DNA"/>
</dbReference>
<evidence type="ECO:0000313" key="1">
    <source>
        <dbReference type="EMBL" id="MXQ10816.1"/>
    </source>
</evidence>
<accession>A0A7X3MPG5</accession>
<reference evidence="1 2" key="1">
    <citation type="submission" date="2019-12" db="EMBL/GenBank/DDBJ databases">
        <authorList>
            <person name="Yuan C.-G."/>
        </authorList>
    </citation>
    <scope>NUCLEOTIDE SEQUENCE [LARGE SCALE GENOMIC DNA]</scope>
    <source>
        <strain evidence="1 2">KCTC 23863</strain>
    </source>
</reference>
<dbReference type="Proteomes" id="UP000436483">
    <property type="component" value="Unassembled WGS sequence"/>
</dbReference>